<name>A0A857C6Q5_9HYPH</name>
<dbReference type="EMBL" id="CP046908">
    <property type="protein sequence ID" value="QGZ34611.1"/>
    <property type="molecule type" value="Genomic_DNA"/>
</dbReference>
<keyword evidence="2" id="KW-0732">Signal</keyword>
<feature type="compositionally biased region" description="Polar residues" evidence="1">
    <location>
        <begin position="106"/>
        <end position="117"/>
    </location>
</feature>
<dbReference type="AlphaFoldDB" id="A0A857C6Q5"/>
<feature type="signal peptide" evidence="2">
    <location>
        <begin position="1"/>
        <end position="22"/>
    </location>
</feature>
<sequence length="117" mass="11799">MTPRSAPLFLAALLALAGPASAQQQDAEPPAMGDERCRLSPDPDGEGLTGQPGTQPGTEGEGETLSGMLDACGGVLEPPPSNNGEFVQPAPDAGETPVIPPRALPDQQTPGGETTTQ</sequence>
<proteinExistence type="predicted"/>
<reference evidence="3 4" key="1">
    <citation type="submission" date="2019-12" db="EMBL/GenBank/DDBJ databases">
        <title>The genome of Stappia indica PHM037.</title>
        <authorList>
            <person name="Kacar D."/>
            <person name="Galan B."/>
            <person name="Canedo L."/>
            <person name="Rodriguez P."/>
            <person name="de la Calle F."/>
            <person name="Garcia J.L."/>
        </authorList>
    </citation>
    <scope>NUCLEOTIDE SEQUENCE [LARGE SCALE GENOMIC DNA]</scope>
    <source>
        <strain evidence="3 4">PHM037</strain>
    </source>
</reference>
<evidence type="ECO:0000256" key="1">
    <source>
        <dbReference type="SAM" id="MobiDB-lite"/>
    </source>
</evidence>
<dbReference type="OrthoDB" id="8400919at2"/>
<feature type="region of interest" description="Disordered" evidence="1">
    <location>
        <begin position="19"/>
        <end position="117"/>
    </location>
</feature>
<evidence type="ECO:0000313" key="4">
    <source>
        <dbReference type="Proteomes" id="UP000435648"/>
    </source>
</evidence>
<dbReference type="RefSeq" id="WP_158193577.1">
    <property type="nucleotide sequence ID" value="NZ_CP046908.1"/>
</dbReference>
<protein>
    <submittedName>
        <fullName evidence="3">Uncharacterized protein</fullName>
    </submittedName>
</protein>
<accession>A0A857C6Q5</accession>
<dbReference type="KEGG" id="siw:GH266_08870"/>
<gene>
    <name evidence="3" type="ORF">GH266_08870</name>
</gene>
<feature type="chain" id="PRO_5032942601" evidence="2">
    <location>
        <begin position="23"/>
        <end position="117"/>
    </location>
</feature>
<dbReference type="Proteomes" id="UP000435648">
    <property type="component" value="Chromosome"/>
</dbReference>
<evidence type="ECO:0000313" key="3">
    <source>
        <dbReference type="EMBL" id="QGZ34611.1"/>
    </source>
</evidence>
<evidence type="ECO:0000256" key="2">
    <source>
        <dbReference type="SAM" id="SignalP"/>
    </source>
</evidence>
<organism evidence="3 4">
    <name type="scientific">Stappia indica</name>
    <dbReference type="NCBI Taxonomy" id="538381"/>
    <lineage>
        <taxon>Bacteria</taxon>
        <taxon>Pseudomonadati</taxon>
        <taxon>Pseudomonadota</taxon>
        <taxon>Alphaproteobacteria</taxon>
        <taxon>Hyphomicrobiales</taxon>
        <taxon>Stappiaceae</taxon>
        <taxon>Stappia</taxon>
    </lineage>
</organism>
<feature type="compositionally biased region" description="Low complexity" evidence="1">
    <location>
        <begin position="49"/>
        <end position="58"/>
    </location>
</feature>